<keyword evidence="5 7" id="KW-0472">Membrane</keyword>
<gene>
    <name evidence="9" type="ORF">PN36_20940</name>
</gene>
<accession>A0A0A6PQ33</accession>
<dbReference type="EMBL" id="JSZA02000092">
    <property type="protein sequence ID" value="KHD06779.1"/>
    <property type="molecule type" value="Genomic_DNA"/>
</dbReference>
<proteinExistence type="inferred from homology"/>
<dbReference type="PANTHER" id="PTHR30572:SF4">
    <property type="entry name" value="ABC TRANSPORTER PERMEASE YTRF"/>
    <property type="match status" value="1"/>
</dbReference>
<comment type="subcellular location">
    <subcellularLocation>
        <location evidence="1">Cell membrane</location>
        <topology evidence="1">Multi-pass membrane protein</topology>
    </subcellularLocation>
</comment>
<dbReference type="AlphaFoldDB" id="A0A0A6PQ33"/>
<sequence>MRAVTFFHYIRQDLLHRRGREEVMMGFIAILFAAATLQIMLSIATSVNSMVERSLEKARPVLGVIDVRPRYKGLLTTEQVEFLKQLPQTETATGKIAAASLIVEGMAQDFNIWRQDKSQALLMVSSLAVPYGDAMLDPKYGMTYFGTGKPFKDKPTTWDFEVIVNSRFLGPDGLGYDQATIDNIIKGEKTLTVPIHFVKNIDPWAINIDIGILEIPVTGIIDLKDGAYPDLWFSFDVARAYYYLQQRQWHPSYILQFQDNQEKPLLPLKIDIVKNAQGIQQFKVSGESQSHNGIIDDYLQLPADPRSVDIDIPYSRALLWIDNFKDARERDAVIRRVSESSMGAELAAYPLDYTLSKALNHISPIVKTFVETSIFILAALCIFTMLLFGLGYIHRKTRDIGLLRACGVNPRLIIKLYLSQIMALVIVGIIAGIVIAIPLSQLFEPWVNDMIKDLIPDSEKIDPTQIVRVQVTTNMINVITTATTVLLASFIGGLFPALHAGKIDPVKQLQSQF</sequence>
<evidence type="ECO:0000256" key="3">
    <source>
        <dbReference type="ARBA" id="ARBA00022692"/>
    </source>
</evidence>
<feature type="transmembrane region" description="Helical" evidence="7">
    <location>
        <begin position="475"/>
        <end position="498"/>
    </location>
</feature>
<evidence type="ECO:0000256" key="5">
    <source>
        <dbReference type="ARBA" id="ARBA00023136"/>
    </source>
</evidence>
<dbReference type="GO" id="GO:0022857">
    <property type="term" value="F:transmembrane transporter activity"/>
    <property type="evidence" value="ECO:0007669"/>
    <property type="project" value="TreeGrafter"/>
</dbReference>
<feature type="transmembrane region" description="Helical" evidence="7">
    <location>
        <begin position="23"/>
        <end position="44"/>
    </location>
</feature>
<evidence type="ECO:0000259" key="8">
    <source>
        <dbReference type="Pfam" id="PF02687"/>
    </source>
</evidence>
<reference evidence="9 10" key="1">
    <citation type="journal article" date="2016" name="Front. Microbiol.">
        <title>Single-Cell (Meta-)Genomics of a Dimorphic Candidatus Thiomargarita nelsonii Reveals Genomic Plasticity.</title>
        <authorList>
            <person name="Flood B.E."/>
            <person name="Fliss P."/>
            <person name="Jones D.S."/>
            <person name="Dick G.J."/>
            <person name="Jain S."/>
            <person name="Kaster A.K."/>
            <person name="Winkel M."/>
            <person name="Mussmann M."/>
            <person name="Bailey J."/>
        </authorList>
    </citation>
    <scope>NUCLEOTIDE SEQUENCE [LARGE SCALE GENOMIC DNA]</scope>
    <source>
        <strain evidence="9">Hydrate Ridge</strain>
    </source>
</reference>
<dbReference type="PANTHER" id="PTHR30572">
    <property type="entry name" value="MEMBRANE COMPONENT OF TRANSPORTER-RELATED"/>
    <property type="match status" value="1"/>
</dbReference>
<protein>
    <recommendedName>
        <fullName evidence="8">ABC3 transporter permease C-terminal domain-containing protein</fullName>
    </recommendedName>
</protein>
<keyword evidence="10" id="KW-1185">Reference proteome</keyword>
<comment type="similarity">
    <text evidence="6">Belongs to the ABC-4 integral membrane protein family.</text>
</comment>
<evidence type="ECO:0000256" key="2">
    <source>
        <dbReference type="ARBA" id="ARBA00022475"/>
    </source>
</evidence>
<keyword evidence="2" id="KW-1003">Cell membrane</keyword>
<dbReference type="InterPro" id="IPR003838">
    <property type="entry name" value="ABC3_permease_C"/>
</dbReference>
<dbReference type="GO" id="GO:0005886">
    <property type="term" value="C:plasma membrane"/>
    <property type="evidence" value="ECO:0007669"/>
    <property type="project" value="UniProtKB-SubCell"/>
</dbReference>
<evidence type="ECO:0000256" key="7">
    <source>
        <dbReference type="SAM" id="Phobius"/>
    </source>
</evidence>
<feature type="domain" description="ABC3 transporter permease C-terminal" evidence="8">
    <location>
        <begin position="374"/>
        <end position="505"/>
    </location>
</feature>
<feature type="transmembrane region" description="Helical" evidence="7">
    <location>
        <begin position="414"/>
        <end position="437"/>
    </location>
</feature>
<evidence type="ECO:0000256" key="1">
    <source>
        <dbReference type="ARBA" id="ARBA00004651"/>
    </source>
</evidence>
<evidence type="ECO:0000256" key="4">
    <source>
        <dbReference type="ARBA" id="ARBA00022989"/>
    </source>
</evidence>
<dbReference type="Proteomes" id="UP000030428">
    <property type="component" value="Unassembled WGS sequence"/>
</dbReference>
<organism evidence="9 10">
    <name type="scientific">Candidatus Thiomargarita nelsonii</name>
    <dbReference type="NCBI Taxonomy" id="1003181"/>
    <lineage>
        <taxon>Bacteria</taxon>
        <taxon>Pseudomonadati</taxon>
        <taxon>Pseudomonadota</taxon>
        <taxon>Gammaproteobacteria</taxon>
        <taxon>Thiotrichales</taxon>
        <taxon>Thiotrichaceae</taxon>
        <taxon>Thiomargarita</taxon>
    </lineage>
</organism>
<keyword evidence="3 7" id="KW-0812">Transmembrane</keyword>
<dbReference type="Pfam" id="PF02687">
    <property type="entry name" value="FtsX"/>
    <property type="match status" value="1"/>
</dbReference>
<comment type="caution">
    <text evidence="9">The sequence shown here is derived from an EMBL/GenBank/DDBJ whole genome shotgun (WGS) entry which is preliminary data.</text>
</comment>
<evidence type="ECO:0000313" key="10">
    <source>
        <dbReference type="Proteomes" id="UP000030428"/>
    </source>
</evidence>
<evidence type="ECO:0000256" key="6">
    <source>
        <dbReference type="ARBA" id="ARBA00038076"/>
    </source>
</evidence>
<evidence type="ECO:0000313" key="9">
    <source>
        <dbReference type="EMBL" id="KHD06779.1"/>
    </source>
</evidence>
<name>A0A0A6PQ33_9GAMM</name>
<keyword evidence="4 7" id="KW-1133">Transmembrane helix</keyword>
<dbReference type="InterPro" id="IPR050250">
    <property type="entry name" value="Macrolide_Exporter_MacB"/>
</dbReference>
<feature type="transmembrane region" description="Helical" evidence="7">
    <location>
        <begin position="374"/>
        <end position="393"/>
    </location>
</feature>